<keyword evidence="2" id="KW-1185">Reference proteome</keyword>
<proteinExistence type="predicted"/>
<dbReference type="EMBL" id="CAINUL010000017">
    <property type="protein sequence ID" value="CAD0114364.1"/>
    <property type="molecule type" value="Genomic_DNA"/>
</dbReference>
<sequence>MCCPVDGDFGRLKQSLENRGLSCDCILCRAENKYGKTRSSLMFEVTSFLESHPVKQITAPAVNYAIPADLVEEAENFEKSLKETYPARLFATYDGASNKINGMLPTMGMARIHEWLMIAYYRQPQRALGYAAKMLTDHGYRVTIKAANGILTLSGTNCILSTKAVRAIQYIELVCIRASNKPLAQAARVLAEEMYTTFMGSMAGYKDFEV</sequence>
<protein>
    <submittedName>
        <fullName evidence="1">Uncharacterized protein</fullName>
    </submittedName>
</protein>
<reference evidence="1" key="1">
    <citation type="submission" date="2020-06" db="EMBL/GenBank/DDBJ databases">
        <authorList>
            <person name="Onetto C."/>
        </authorList>
    </citation>
    <scope>NUCLEOTIDE SEQUENCE</scope>
</reference>
<gene>
    <name evidence="1" type="ORF">AWRI4620_LOCUS8619</name>
</gene>
<name>A0A9N8PVM7_9PEZI</name>
<dbReference type="Proteomes" id="UP000745764">
    <property type="component" value="Unassembled WGS sequence"/>
</dbReference>
<evidence type="ECO:0000313" key="2">
    <source>
        <dbReference type="Proteomes" id="UP000745764"/>
    </source>
</evidence>
<dbReference type="AlphaFoldDB" id="A0A9N8PVM7"/>
<evidence type="ECO:0000313" key="1">
    <source>
        <dbReference type="EMBL" id="CAD0114364.1"/>
    </source>
</evidence>
<accession>A0A9N8PVM7</accession>
<organism evidence="1 2">
    <name type="scientific">Aureobasidium uvarum</name>
    <dbReference type="NCBI Taxonomy" id="2773716"/>
    <lineage>
        <taxon>Eukaryota</taxon>
        <taxon>Fungi</taxon>
        <taxon>Dikarya</taxon>
        <taxon>Ascomycota</taxon>
        <taxon>Pezizomycotina</taxon>
        <taxon>Dothideomycetes</taxon>
        <taxon>Dothideomycetidae</taxon>
        <taxon>Dothideales</taxon>
        <taxon>Saccotheciaceae</taxon>
        <taxon>Aureobasidium</taxon>
    </lineage>
</organism>
<comment type="caution">
    <text evidence="1">The sequence shown here is derived from an EMBL/GenBank/DDBJ whole genome shotgun (WGS) entry which is preliminary data.</text>
</comment>